<feature type="domain" description="Protein kinase" evidence="1">
    <location>
        <begin position="110"/>
        <end position="338"/>
    </location>
</feature>
<dbReference type="InterPro" id="IPR024072">
    <property type="entry name" value="DHFR-like_dom_sf"/>
</dbReference>
<dbReference type="Pfam" id="PF00186">
    <property type="entry name" value="DHFR_1"/>
    <property type="match status" value="1"/>
</dbReference>
<dbReference type="InterPro" id="IPR002575">
    <property type="entry name" value="Aminoglycoside_PTrfase"/>
</dbReference>
<dbReference type="GO" id="GO:0004672">
    <property type="term" value="F:protein kinase activity"/>
    <property type="evidence" value="ECO:0007669"/>
    <property type="project" value="InterPro"/>
</dbReference>
<dbReference type="InterPro" id="IPR000719">
    <property type="entry name" value="Prot_kinase_dom"/>
</dbReference>
<evidence type="ECO:0000313" key="3">
    <source>
        <dbReference type="EMBL" id="PFX11029.1"/>
    </source>
</evidence>
<proteinExistence type="predicted"/>
<feature type="domain" description="DHFR" evidence="2">
    <location>
        <begin position="1"/>
        <end position="92"/>
    </location>
</feature>
<name>A0A2B4R2F2_STYPI</name>
<dbReference type="SUPFAM" id="SSF56112">
    <property type="entry name" value="Protein kinase-like (PK-like)"/>
    <property type="match status" value="1"/>
</dbReference>
<dbReference type="PANTHER" id="PTHR21310">
    <property type="entry name" value="AMINOGLYCOSIDE PHOSPHOTRANSFERASE-RELATED-RELATED"/>
    <property type="match status" value="1"/>
</dbReference>
<feature type="non-terminal residue" evidence="3">
    <location>
        <position position="338"/>
    </location>
</feature>
<dbReference type="InterPro" id="IPR001796">
    <property type="entry name" value="DHFR_dom"/>
</dbReference>
<dbReference type="Pfam" id="PF01636">
    <property type="entry name" value="APH"/>
    <property type="match status" value="1"/>
</dbReference>
<dbReference type="InterPro" id="IPR011009">
    <property type="entry name" value="Kinase-like_dom_sf"/>
</dbReference>
<dbReference type="SUPFAM" id="SSF53597">
    <property type="entry name" value="Dihydrofolate reductase-like"/>
    <property type="match status" value="1"/>
</dbReference>
<dbReference type="Proteomes" id="UP000225706">
    <property type="component" value="Unassembled WGS sequence"/>
</dbReference>
<dbReference type="PROSITE" id="PS51330">
    <property type="entry name" value="DHFR_2"/>
    <property type="match status" value="1"/>
</dbReference>
<comment type="caution">
    <text evidence="3">The sequence shown here is derived from an EMBL/GenBank/DDBJ whole genome shotgun (WGS) entry which is preliminary data.</text>
</comment>
<dbReference type="GO" id="GO:0046654">
    <property type="term" value="P:tetrahydrofolate biosynthetic process"/>
    <property type="evidence" value="ECO:0007669"/>
    <property type="project" value="InterPro"/>
</dbReference>
<evidence type="ECO:0000259" key="2">
    <source>
        <dbReference type="PROSITE" id="PS51330"/>
    </source>
</evidence>
<organism evidence="3 4">
    <name type="scientific">Stylophora pistillata</name>
    <name type="common">Smooth cauliflower coral</name>
    <dbReference type="NCBI Taxonomy" id="50429"/>
    <lineage>
        <taxon>Eukaryota</taxon>
        <taxon>Metazoa</taxon>
        <taxon>Cnidaria</taxon>
        <taxon>Anthozoa</taxon>
        <taxon>Hexacorallia</taxon>
        <taxon>Scleractinia</taxon>
        <taxon>Astrocoeniina</taxon>
        <taxon>Pocilloporidae</taxon>
        <taxon>Stylophora</taxon>
    </lineage>
</organism>
<dbReference type="STRING" id="50429.A0A2B4R2F2"/>
<dbReference type="PROSITE" id="PS50011">
    <property type="entry name" value="PROTEIN_KINASE_DOM"/>
    <property type="match status" value="1"/>
</dbReference>
<protein>
    <submittedName>
        <fullName evidence="3">Dihydrofolate reductase type 3</fullName>
    </submittedName>
</protein>
<dbReference type="EMBL" id="LSMT01004309">
    <property type="protein sequence ID" value="PFX11029.1"/>
    <property type="molecule type" value="Genomic_DNA"/>
</dbReference>
<evidence type="ECO:0000259" key="1">
    <source>
        <dbReference type="PROSITE" id="PS50011"/>
    </source>
</evidence>
<dbReference type="Gene3D" id="3.40.430.10">
    <property type="entry name" value="Dihydrofolate Reductase, subunit A"/>
    <property type="match status" value="1"/>
</dbReference>
<gene>
    <name evidence="3" type="primary">dhfrIII</name>
    <name evidence="3" type="ORF">AWC38_SpisGene25556</name>
</gene>
<evidence type="ECO:0000313" key="4">
    <source>
        <dbReference type="Proteomes" id="UP000225706"/>
    </source>
</evidence>
<dbReference type="InterPro" id="IPR051678">
    <property type="entry name" value="AGP_Transferase"/>
</dbReference>
<dbReference type="GO" id="GO:0005524">
    <property type="term" value="F:ATP binding"/>
    <property type="evidence" value="ECO:0007669"/>
    <property type="project" value="InterPro"/>
</dbReference>
<sequence length="338" mass="38255">MSPKAEGVDVFPSLQEALFHTHPKEEIIIIGGESLYQETLPYADYLYRTIVEAYEPVDTFFPEVDEKNWVLQTERFVAQDLDNQYAYRADRVPDSTVSQMVTQALPGKVLESHQLIAGGCANLNYKVHVSGGDEPFLLRIYVREASAACREQKISTLLRDHLSIPQTFFVGEVADFTFSLVEFRQGKSLRDLLLEEGDAVDIAKIMDHVGRCLSELSSITFSRAGFFDADLNVKTAVSRDQYLAFAKSCLEDKKVLSTLGEEICRKIKCIFDQYGHLVPDTEEHHMVHGDFDPANILMDQREGEWCVSAILDWEFAFSGSVLFDVANMLRDAHHMPIE</sequence>
<keyword evidence="4" id="KW-1185">Reference proteome</keyword>
<dbReference type="Gene3D" id="3.90.1200.10">
    <property type="match status" value="1"/>
</dbReference>
<dbReference type="CDD" id="cd00209">
    <property type="entry name" value="DHFR"/>
    <property type="match status" value="1"/>
</dbReference>
<dbReference type="AlphaFoldDB" id="A0A2B4R2F2"/>
<dbReference type="GO" id="GO:0004146">
    <property type="term" value="F:dihydrofolate reductase activity"/>
    <property type="evidence" value="ECO:0007669"/>
    <property type="project" value="InterPro"/>
</dbReference>
<reference evidence="4" key="1">
    <citation type="journal article" date="2017" name="bioRxiv">
        <title>Comparative analysis of the genomes of Stylophora pistillata and Acropora digitifera provides evidence for extensive differences between species of corals.</title>
        <authorList>
            <person name="Voolstra C.R."/>
            <person name="Li Y."/>
            <person name="Liew Y.J."/>
            <person name="Baumgarten S."/>
            <person name="Zoccola D."/>
            <person name="Flot J.-F."/>
            <person name="Tambutte S."/>
            <person name="Allemand D."/>
            <person name="Aranda M."/>
        </authorList>
    </citation>
    <scope>NUCLEOTIDE SEQUENCE [LARGE SCALE GENOMIC DNA]</scope>
</reference>
<accession>A0A2B4R2F2</accession>